<keyword evidence="3" id="KW-0500">Molybdenum</keyword>
<dbReference type="GO" id="GO:0043546">
    <property type="term" value="F:molybdopterin cofactor binding"/>
    <property type="evidence" value="ECO:0007669"/>
    <property type="project" value="InterPro"/>
</dbReference>
<dbReference type="GO" id="GO:0046872">
    <property type="term" value="F:metal ion binding"/>
    <property type="evidence" value="ECO:0007669"/>
    <property type="project" value="UniProtKB-KW"/>
</dbReference>
<organism evidence="8">
    <name type="scientific">marine sediment metagenome</name>
    <dbReference type="NCBI Taxonomy" id="412755"/>
    <lineage>
        <taxon>unclassified sequences</taxon>
        <taxon>metagenomes</taxon>
        <taxon>ecological metagenomes</taxon>
    </lineage>
</organism>
<evidence type="ECO:0000313" key="8">
    <source>
        <dbReference type="EMBL" id="GAF82909.1"/>
    </source>
</evidence>
<evidence type="ECO:0000256" key="1">
    <source>
        <dbReference type="ARBA" id="ARBA00001942"/>
    </source>
</evidence>
<dbReference type="GO" id="GO:0016491">
    <property type="term" value="F:oxidoreductase activity"/>
    <property type="evidence" value="ECO:0007669"/>
    <property type="project" value="UniProtKB-KW"/>
</dbReference>
<keyword evidence="2" id="KW-0411">Iron-sulfur</keyword>
<evidence type="ECO:0000256" key="5">
    <source>
        <dbReference type="ARBA" id="ARBA00022729"/>
    </source>
</evidence>
<comment type="caution">
    <text evidence="8">The sequence shown here is derived from an EMBL/GenBank/DDBJ whole genome shotgun (WGS) entry which is preliminary data.</text>
</comment>
<evidence type="ECO:0000256" key="4">
    <source>
        <dbReference type="ARBA" id="ARBA00022723"/>
    </source>
</evidence>
<dbReference type="PANTHER" id="PTHR43742">
    <property type="entry name" value="TRIMETHYLAMINE-N-OXIDE REDUCTASE"/>
    <property type="match status" value="1"/>
</dbReference>
<sequence>TAIFAFTMNETNWYADLLLPESPDFESLEFNNRWVTSGHKAHTHNYAGCFIRQPAVKPLFNTRDLTDIFTELADRLGMLPVYNSLLNLVFGMQSPFELSPEKKYSVEEIVDRLCKSATGEEHGLEWFKENGGILWPISELDSYLHVKMLEQGIRYELPYQGRLKVVGEELKQRLHEVGIEWWNRQAETYTQPLPKWEDFPGIYRDVYQVGPEYDMWPIYHRATINPGCDNLDVPWNAEIGKDVLDFPGVLINPQTARRKGIRDGDRVCLESAFGKTYGEAVLSETVRPEVLAMLGYGHYMTPVAKELGLPNQSELDRIDVRLMCADGSSSDHTIVKIYKV</sequence>
<dbReference type="PANTHER" id="PTHR43742:SF9">
    <property type="entry name" value="TETRATHIONATE REDUCTASE SUBUNIT A"/>
    <property type="match status" value="1"/>
</dbReference>
<keyword evidence="2" id="KW-0004">4Fe-4S</keyword>
<protein>
    <recommendedName>
        <fullName evidence="7">Molybdopterin dinucleotide-binding domain-containing protein</fullName>
    </recommendedName>
</protein>
<accession>X0SPB6</accession>
<keyword evidence="2" id="KW-0408">Iron</keyword>
<proteinExistence type="predicted"/>
<dbReference type="PROSITE" id="PS00932">
    <property type="entry name" value="MOLYBDOPTERIN_PROK_3"/>
    <property type="match status" value="1"/>
</dbReference>
<evidence type="ECO:0000256" key="6">
    <source>
        <dbReference type="ARBA" id="ARBA00023002"/>
    </source>
</evidence>
<keyword evidence="4" id="KW-0479">Metal-binding</keyword>
<dbReference type="AlphaFoldDB" id="X0SPB6"/>
<gene>
    <name evidence="8" type="ORF">S01H1_09284</name>
</gene>
<comment type="cofactor">
    <cofactor evidence="1">
        <name>Mo-bis(molybdopterin guanine dinucleotide)</name>
        <dbReference type="ChEBI" id="CHEBI:60539"/>
    </cofactor>
</comment>
<dbReference type="InterPro" id="IPR006657">
    <property type="entry name" value="MoPterin_dinucl-bd_dom"/>
</dbReference>
<feature type="non-terminal residue" evidence="8">
    <location>
        <position position="1"/>
    </location>
</feature>
<evidence type="ECO:0000256" key="3">
    <source>
        <dbReference type="ARBA" id="ARBA00022505"/>
    </source>
</evidence>
<dbReference type="GO" id="GO:0051539">
    <property type="term" value="F:4 iron, 4 sulfur cluster binding"/>
    <property type="evidence" value="ECO:0007669"/>
    <property type="project" value="UniProtKB-KW"/>
</dbReference>
<dbReference type="Gene3D" id="2.40.40.20">
    <property type="match status" value="1"/>
</dbReference>
<feature type="domain" description="Molybdopterin dinucleotide-binding" evidence="7">
    <location>
        <begin position="247"/>
        <end position="293"/>
    </location>
</feature>
<evidence type="ECO:0000259" key="7">
    <source>
        <dbReference type="Pfam" id="PF01568"/>
    </source>
</evidence>
<dbReference type="Gene3D" id="3.30.2070.10">
    <property type="entry name" value="Formate dehydrogenase/DMSO reductase"/>
    <property type="match status" value="1"/>
</dbReference>
<dbReference type="EMBL" id="BARS01004748">
    <property type="protein sequence ID" value="GAF82909.1"/>
    <property type="molecule type" value="Genomic_DNA"/>
</dbReference>
<name>X0SPB6_9ZZZZ</name>
<reference evidence="8" key="1">
    <citation type="journal article" date="2014" name="Front. Microbiol.">
        <title>High frequency of phylogenetically diverse reductive dehalogenase-homologous genes in deep subseafloor sedimentary metagenomes.</title>
        <authorList>
            <person name="Kawai M."/>
            <person name="Futagami T."/>
            <person name="Toyoda A."/>
            <person name="Takaki Y."/>
            <person name="Nishi S."/>
            <person name="Hori S."/>
            <person name="Arai W."/>
            <person name="Tsubouchi T."/>
            <person name="Morono Y."/>
            <person name="Uchiyama I."/>
            <person name="Ito T."/>
            <person name="Fujiyama A."/>
            <person name="Inagaki F."/>
            <person name="Takami H."/>
        </authorList>
    </citation>
    <scope>NUCLEOTIDE SEQUENCE</scope>
    <source>
        <strain evidence="8">Expedition CK06-06</strain>
    </source>
</reference>
<dbReference type="InterPro" id="IPR009010">
    <property type="entry name" value="Asp_de-COase-like_dom_sf"/>
</dbReference>
<dbReference type="InterPro" id="IPR006655">
    <property type="entry name" value="Mopterin_OxRdtase_prok_CS"/>
</dbReference>
<dbReference type="Gene3D" id="3.40.50.740">
    <property type="match status" value="1"/>
</dbReference>
<evidence type="ECO:0000256" key="2">
    <source>
        <dbReference type="ARBA" id="ARBA00022485"/>
    </source>
</evidence>
<keyword evidence="5" id="KW-0732">Signal</keyword>
<dbReference type="SUPFAM" id="SSF53706">
    <property type="entry name" value="Formate dehydrogenase/DMSO reductase, domains 1-3"/>
    <property type="match status" value="1"/>
</dbReference>
<keyword evidence="6" id="KW-0560">Oxidoreductase</keyword>
<dbReference type="InterPro" id="IPR050612">
    <property type="entry name" value="Prok_Mopterin_Oxidored"/>
</dbReference>
<dbReference type="SUPFAM" id="SSF50692">
    <property type="entry name" value="ADC-like"/>
    <property type="match status" value="1"/>
</dbReference>
<dbReference type="Pfam" id="PF01568">
    <property type="entry name" value="Molydop_binding"/>
    <property type="match status" value="1"/>
</dbReference>